<dbReference type="GeneID" id="301105308"/>
<dbReference type="Proteomes" id="UP000594380">
    <property type="component" value="Unassembled WGS sequence"/>
</dbReference>
<dbReference type="EMBL" id="JAALDK010000002">
    <property type="protein sequence ID" value="NUY04533.1"/>
    <property type="molecule type" value="Genomic_DNA"/>
</dbReference>
<feature type="compositionally biased region" description="Basic and acidic residues" evidence="1">
    <location>
        <begin position="18"/>
        <end position="29"/>
    </location>
</feature>
<evidence type="ECO:0000256" key="1">
    <source>
        <dbReference type="SAM" id="MobiDB-lite"/>
    </source>
</evidence>
<accession>A0A7Y6N0W0</accession>
<gene>
    <name evidence="2" type="ORF">G5S42_33695</name>
</gene>
<evidence type="ECO:0000313" key="3">
    <source>
        <dbReference type="Proteomes" id="UP000594380"/>
    </source>
</evidence>
<organism evidence="2 3">
    <name type="scientific">Paraburkholderia youngii</name>
    <dbReference type="NCBI Taxonomy" id="2782701"/>
    <lineage>
        <taxon>Bacteria</taxon>
        <taxon>Pseudomonadati</taxon>
        <taxon>Pseudomonadota</taxon>
        <taxon>Betaproteobacteria</taxon>
        <taxon>Burkholderiales</taxon>
        <taxon>Burkholderiaceae</taxon>
        <taxon>Paraburkholderia</taxon>
    </lineage>
</organism>
<dbReference type="AlphaFoldDB" id="A0A7Y6N0W0"/>
<reference evidence="2 3" key="1">
    <citation type="submission" date="2020-02" db="EMBL/GenBank/DDBJ databases">
        <title>Paraburkholderia simonii sp. nov. and Paraburkholderia youngii sp. nov. Brazilian and Mexican Mimosa-associated rhizobia.</title>
        <authorList>
            <person name="Mavima L."/>
            <person name="Beukes C.W."/>
            <person name="Chan W.Y."/>
            <person name="Palmer M."/>
            <person name="De Meyer S.E."/>
            <person name="James E.K."/>
            <person name="Venter S.N."/>
            <person name="Steenkamp E.T."/>
        </authorList>
    </citation>
    <scope>NUCLEOTIDE SEQUENCE [LARGE SCALE GENOMIC DNA]</scope>
    <source>
        <strain evidence="2 3">JPY169</strain>
    </source>
</reference>
<name>A0A7Y6N0W0_9BURK</name>
<proteinExistence type="predicted"/>
<dbReference type="RefSeq" id="WP_176111068.1">
    <property type="nucleotide sequence ID" value="NZ_JAALDK010000002.1"/>
</dbReference>
<comment type="caution">
    <text evidence="2">The sequence shown here is derived from an EMBL/GenBank/DDBJ whole genome shotgun (WGS) entry which is preliminary data.</text>
</comment>
<evidence type="ECO:0000313" key="2">
    <source>
        <dbReference type="EMBL" id="NUY04533.1"/>
    </source>
</evidence>
<sequence>MSKLTASRVPNAAPGCDRFSDDQTERTDEPLNFAFDPSRCHMTSIRKGEMQVLGASSSYCSSVPQQVHRAVGRE</sequence>
<feature type="region of interest" description="Disordered" evidence="1">
    <location>
        <begin position="1"/>
        <end position="32"/>
    </location>
</feature>
<protein>
    <submittedName>
        <fullName evidence="2">Uncharacterized protein</fullName>
    </submittedName>
</protein>